<evidence type="ECO:0000313" key="4">
    <source>
        <dbReference type="Proteomes" id="UP000323454"/>
    </source>
</evidence>
<dbReference type="OrthoDB" id="3685619at2"/>
<feature type="transmembrane region" description="Helical" evidence="1">
    <location>
        <begin position="6"/>
        <end position="23"/>
    </location>
</feature>
<dbReference type="RefSeq" id="WP_149853595.1">
    <property type="nucleotide sequence ID" value="NZ_VUOB01000064.1"/>
</dbReference>
<evidence type="ECO:0000313" key="3">
    <source>
        <dbReference type="EMBL" id="KAA2253901.1"/>
    </source>
</evidence>
<protein>
    <recommendedName>
        <fullName evidence="2">DUF6545 domain-containing protein</fullName>
    </recommendedName>
</protein>
<reference evidence="3 4" key="1">
    <citation type="submission" date="2019-09" db="EMBL/GenBank/DDBJ databases">
        <title>Goodfellowia gen. nov., a new genus of the Pseudonocardineae related to Actinoalloteichus, containing Goodfellowia coeruleoviolacea gen. nov., comb. nov. gen. nov., comb. nov.</title>
        <authorList>
            <person name="Labeda D."/>
        </authorList>
    </citation>
    <scope>NUCLEOTIDE SEQUENCE [LARGE SCALE GENOMIC DNA]</scope>
    <source>
        <strain evidence="3 4">AN110305</strain>
    </source>
</reference>
<keyword evidence="1" id="KW-0812">Transmembrane</keyword>
<feature type="transmembrane region" description="Helical" evidence="1">
    <location>
        <begin position="102"/>
        <end position="121"/>
    </location>
</feature>
<dbReference type="AlphaFoldDB" id="A0A5B2WQ86"/>
<keyword evidence="4" id="KW-1185">Reference proteome</keyword>
<organism evidence="3 4">
    <name type="scientific">Solihabitans fulvus</name>
    <dbReference type="NCBI Taxonomy" id="1892852"/>
    <lineage>
        <taxon>Bacteria</taxon>
        <taxon>Bacillati</taxon>
        <taxon>Actinomycetota</taxon>
        <taxon>Actinomycetes</taxon>
        <taxon>Pseudonocardiales</taxon>
        <taxon>Pseudonocardiaceae</taxon>
        <taxon>Solihabitans</taxon>
    </lineage>
</organism>
<accession>A0A5B2WQ86</accession>
<dbReference type="Pfam" id="PF20182">
    <property type="entry name" value="DUF6545"/>
    <property type="match status" value="1"/>
</dbReference>
<dbReference type="EMBL" id="VUOB01000064">
    <property type="protein sequence ID" value="KAA2253901.1"/>
    <property type="molecule type" value="Genomic_DNA"/>
</dbReference>
<gene>
    <name evidence="3" type="ORF">F0L68_32030</name>
</gene>
<dbReference type="Proteomes" id="UP000323454">
    <property type="component" value="Unassembled WGS sequence"/>
</dbReference>
<proteinExistence type="predicted"/>
<feature type="transmembrane region" description="Helical" evidence="1">
    <location>
        <begin position="141"/>
        <end position="159"/>
    </location>
</feature>
<dbReference type="InterPro" id="IPR046675">
    <property type="entry name" value="DUF6545"/>
</dbReference>
<feature type="transmembrane region" description="Helical" evidence="1">
    <location>
        <begin position="35"/>
        <end position="59"/>
    </location>
</feature>
<feature type="transmembrane region" description="Helical" evidence="1">
    <location>
        <begin position="71"/>
        <end position="90"/>
    </location>
</feature>
<name>A0A5B2WQ86_9PSEU</name>
<feature type="domain" description="DUF6545" evidence="2">
    <location>
        <begin position="245"/>
        <end position="380"/>
    </location>
</feature>
<feature type="transmembrane region" description="Helical" evidence="1">
    <location>
        <begin position="216"/>
        <end position="238"/>
    </location>
</feature>
<sequence length="400" mass="42018">MPDVAAYLSCAVVVLVCGYKLVAARGGPANPLLRYVCGVGLCLGVNMAVLAPGTIAAVGRVEPVANLAPLVGDRFTMAALGFLALAGRAVQSGQPGRRAVRWHLVVGGGLSLASVVLFLAAGTRNVDGQIVVGDNGKPLMAVYHVIFLGYIGACLAIFLRQIGRHVRHVQPSTPRLGLRLIMYSATAGILWAAWTVDDVRAVLFTGREGGPQDGLSTVLGAGCLVLGATGLTVTAWGPRLGRGVRWLRAYRGYRRIGPLWSALHAAVPEIALAPREPRRVPRDAEFALYRRVIEIRDGHLALRAHFHPEAPRWAAEAAGGVGSSALAATVEAATIAAAIEAAGAGRRYRSDPAFGVPHEVQANVAAETAWLAQVADAFTRSKAVAGVRRRVREELVADGA</sequence>
<comment type="caution">
    <text evidence="3">The sequence shown here is derived from an EMBL/GenBank/DDBJ whole genome shotgun (WGS) entry which is preliminary data.</text>
</comment>
<evidence type="ECO:0000256" key="1">
    <source>
        <dbReference type="SAM" id="Phobius"/>
    </source>
</evidence>
<dbReference type="InterPro" id="IPR050039">
    <property type="entry name" value="MAB_1171c-like"/>
</dbReference>
<evidence type="ECO:0000259" key="2">
    <source>
        <dbReference type="Pfam" id="PF20182"/>
    </source>
</evidence>
<dbReference type="NCBIfam" id="NF042915">
    <property type="entry name" value="MAB_1171c_fam"/>
    <property type="match status" value="1"/>
</dbReference>
<keyword evidence="1" id="KW-0472">Membrane</keyword>
<keyword evidence="1" id="KW-1133">Transmembrane helix</keyword>
<reference evidence="3 4" key="2">
    <citation type="submission" date="2019-09" db="EMBL/GenBank/DDBJ databases">
        <authorList>
            <person name="Jin C."/>
        </authorList>
    </citation>
    <scope>NUCLEOTIDE SEQUENCE [LARGE SCALE GENOMIC DNA]</scope>
    <source>
        <strain evidence="3 4">AN110305</strain>
    </source>
</reference>
<feature type="transmembrane region" description="Helical" evidence="1">
    <location>
        <begin position="180"/>
        <end position="196"/>
    </location>
</feature>